<feature type="region of interest" description="Disordered" evidence="1">
    <location>
        <begin position="39"/>
        <end position="67"/>
    </location>
</feature>
<accession>A0ABD0V435</accession>
<reference evidence="2 3" key="1">
    <citation type="journal article" date="2024" name="Plant Biotechnol. J.">
        <title>Dendrobium thyrsiflorum genome and its molecular insights into genes involved in important horticultural traits.</title>
        <authorList>
            <person name="Chen B."/>
            <person name="Wang J.Y."/>
            <person name="Zheng P.J."/>
            <person name="Li K.L."/>
            <person name="Liang Y.M."/>
            <person name="Chen X.F."/>
            <person name="Zhang C."/>
            <person name="Zhao X."/>
            <person name="He X."/>
            <person name="Zhang G.Q."/>
            <person name="Liu Z.J."/>
            <person name="Xu Q."/>
        </authorList>
    </citation>
    <scope>NUCLEOTIDE SEQUENCE [LARGE SCALE GENOMIC DNA]</scope>
    <source>
        <strain evidence="2">GZMU011</strain>
    </source>
</reference>
<comment type="caution">
    <text evidence="2">The sequence shown here is derived from an EMBL/GenBank/DDBJ whole genome shotgun (WGS) entry which is preliminary data.</text>
</comment>
<evidence type="ECO:0000313" key="3">
    <source>
        <dbReference type="Proteomes" id="UP001552299"/>
    </source>
</evidence>
<dbReference type="EMBL" id="JANQDX010000010">
    <property type="protein sequence ID" value="KAL0917406.1"/>
    <property type="molecule type" value="Genomic_DNA"/>
</dbReference>
<feature type="region of interest" description="Disordered" evidence="1">
    <location>
        <begin position="167"/>
        <end position="208"/>
    </location>
</feature>
<proteinExistence type="predicted"/>
<keyword evidence="3" id="KW-1185">Reference proteome</keyword>
<dbReference type="Proteomes" id="UP001552299">
    <property type="component" value="Unassembled WGS sequence"/>
</dbReference>
<sequence>MIDAPRPSAPSPALGINDHNSFPTFRRYMIPEGGLVIDSSSDEEADLRRQNTIQQASSSGASVPSRTRNHSVSALSKFFVPPQSSECASLSHSIGAPLGPEIQGPAETAVGRQVVRVPRYFSPFLESCVKRGITPSSWTDEQASQQARIWRTDFPQTRKAPQGLEIAGEHLPDLPPSFPTETRRQNPAGGEIPARPTLQGFPARSRPIEATSRLDVNRKIVAGLPRIPTSPRSPDSNVLIEVLCLHRGVVKKDIGSLPEKEEWIGSLPEKEDISSLPEKEEWSGSLPKEEVAFAGRLEGTTVLCLHRGVVKKDIGSLPEKEEWIGSLPEKEDIGSLPEKEEWSGSLPKEEVAFAGRLEGTTVLCRRKNL</sequence>
<organism evidence="2 3">
    <name type="scientific">Dendrobium thyrsiflorum</name>
    <name type="common">Pinecone-like raceme dendrobium</name>
    <name type="synonym">Orchid</name>
    <dbReference type="NCBI Taxonomy" id="117978"/>
    <lineage>
        <taxon>Eukaryota</taxon>
        <taxon>Viridiplantae</taxon>
        <taxon>Streptophyta</taxon>
        <taxon>Embryophyta</taxon>
        <taxon>Tracheophyta</taxon>
        <taxon>Spermatophyta</taxon>
        <taxon>Magnoliopsida</taxon>
        <taxon>Liliopsida</taxon>
        <taxon>Asparagales</taxon>
        <taxon>Orchidaceae</taxon>
        <taxon>Epidendroideae</taxon>
        <taxon>Malaxideae</taxon>
        <taxon>Dendrobiinae</taxon>
        <taxon>Dendrobium</taxon>
    </lineage>
</organism>
<protein>
    <submittedName>
        <fullName evidence="2">Uncharacterized protein</fullName>
    </submittedName>
</protein>
<dbReference type="AlphaFoldDB" id="A0ABD0V435"/>
<gene>
    <name evidence="2" type="ORF">M5K25_012464</name>
</gene>
<evidence type="ECO:0000313" key="2">
    <source>
        <dbReference type="EMBL" id="KAL0917406.1"/>
    </source>
</evidence>
<evidence type="ECO:0000256" key="1">
    <source>
        <dbReference type="SAM" id="MobiDB-lite"/>
    </source>
</evidence>
<name>A0ABD0V435_DENTH</name>
<feature type="compositionally biased region" description="Polar residues" evidence="1">
    <location>
        <begin position="50"/>
        <end position="67"/>
    </location>
</feature>